<proteinExistence type="predicted"/>
<dbReference type="Proteomes" id="UP000325780">
    <property type="component" value="Unassembled WGS sequence"/>
</dbReference>
<feature type="coiled-coil region" evidence="1">
    <location>
        <begin position="337"/>
        <end position="386"/>
    </location>
</feature>
<keyword evidence="3" id="KW-1185">Reference proteome</keyword>
<protein>
    <submittedName>
        <fullName evidence="2">Uncharacterized protein</fullName>
    </submittedName>
</protein>
<dbReference type="EMBL" id="ML742066">
    <property type="protein sequence ID" value="KAE8151669.1"/>
    <property type="molecule type" value="Genomic_DNA"/>
</dbReference>
<dbReference type="PANTHER" id="PTHR38887:SF1">
    <property type="entry name" value="RAS MODIFICATION PROTEIN ERF4"/>
    <property type="match status" value="1"/>
</dbReference>
<dbReference type="InterPro" id="IPR053221">
    <property type="entry name" value="Burnettramic_acid_biosynth"/>
</dbReference>
<dbReference type="AlphaFoldDB" id="A0A5N6TZZ0"/>
<dbReference type="PANTHER" id="PTHR38887">
    <property type="entry name" value="CHROMOSOME 21, WHOLE GENOME SHOTGUN SEQUENCE"/>
    <property type="match status" value="1"/>
</dbReference>
<evidence type="ECO:0000313" key="3">
    <source>
        <dbReference type="Proteomes" id="UP000325780"/>
    </source>
</evidence>
<reference evidence="2 3" key="1">
    <citation type="submission" date="2019-04" db="EMBL/GenBank/DDBJ databases">
        <title>Friends and foes A comparative genomics study of 23 Aspergillus species from section Flavi.</title>
        <authorList>
            <consortium name="DOE Joint Genome Institute"/>
            <person name="Kjaerbolling I."/>
            <person name="Vesth T."/>
            <person name="Frisvad J.C."/>
            <person name="Nybo J.L."/>
            <person name="Theobald S."/>
            <person name="Kildgaard S."/>
            <person name="Isbrandt T."/>
            <person name="Kuo A."/>
            <person name="Sato A."/>
            <person name="Lyhne E.K."/>
            <person name="Kogle M.E."/>
            <person name="Wiebenga A."/>
            <person name="Kun R.S."/>
            <person name="Lubbers R.J."/>
            <person name="Makela M.R."/>
            <person name="Barry K."/>
            <person name="Chovatia M."/>
            <person name="Clum A."/>
            <person name="Daum C."/>
            <person name="Haridas S."/>
            <person name="He G."/>
            <person name="LaButti K."/>
            <person name="Lipzen A."/>
            <person name="Mondo S."/>
            <person name="Riley R."/>
            <person name="Salamov A."/>
            <person name="Simmons B.A."/>
            <person name="Magnuson J.K."/>
            <person name="Henrissat B."/>
            <person name="Mortensen U.H."/>
            <person name="Larsen T.O."/>
            <person name="Devries R.P."/>
            <person name="Grigoriev I.V."/>
            <person name="Machida M."/>
            <person name="Baker S.E."/>
            <person name="Andersen M.R."/>
        </authorList>
    </citation>
    <scope>NUCLEOTIDE SEQUENCE [LARGE SCALE GENOMIC DNA]</scope>
    <source>
        <strain evidence="2 3">IBT 18842</strain>
    </source>
</reference>
<organism evidence="2 3">
    <name type="scientific">Aspergillus avenaceus</name>
    <dbReference type="NCBI Taxonomy" id="36643"/>
    <lineage>
        <taxon>Eukaryota</taxon>
        <taxon>Fungi</taxon>
        <taxon>Dikarya</taxon>
        <taxon>Ascomycota</taxon>
        <taxon>Pezizomycotina</taxon>
        <taxon>Eurotiomycetes</taxon>
        <taxon>Eurotiomycetidae</taxon>
        <taxon>Eurotiales</taxon>
        <taxon>Aspergillaceae</taxon>
        <taxon>Aspergillus</taxon>
        <taxon>Aspergillus subgen. Circumdati</taxon>
    </lineage>
</organism>
<dbReference type="OrthoDB" id="3068835at2759"/>
<evidence type="ECO:0000313" key="2">
    <source>
        <dbReference type="EMBL" id="KAE8151669.1"/>
    </source>
</evidence>
<name>A0A5N6TZZ0_ASPAV</name>
<keyword evidence="1" id="KW-0175">Coiled coil</keyword>
<evidence type="ECO:0000256" key="1">
    <source>
        <dbReference type="SAM" id="Coils"/>
    </source>
</evidence>
<gene>
    <name evidence="2" type="ORF">BDV25DRAFT_171251</name>
</gene>
<accession>A0A5N6TZZ0</accession>
<sequence>MDEKPNLPPRPAPDEDLKALHIKQDHDQNQIQIHDQDEPQIEAPPYTPQVLIQNQTDSHRSTLLPKPVVIPQTSYTLHGAIYRPFTRAYAPTLSKLGISRTDFLAFIDALNEVWLAHPYLQAVSQTSLLVSLVPLLEFQIASLGVLAAAEYGSVKVSQARTEAYMRLANESLFGPKGLRVQVLGTRAMLDQAGVHGEVLDLGGLDFGEFLGEFSGGEEKGGGGEEGKYDPQIRRMEAVKEFVAEIEVDEGVPGEGKENWLKRVSERQEKWLAEKQSGFLVGRREKAGRLVLEASEAEKELNGKIGEVEKLMQEARGRAEERLAGPLGESAQGRAIVQGDLEKDLKKLEKKMEKLAKEKEKRVTRKLAKSEKRLQKVEKKESDIAQKVMWVVVTDDKGTGFQNHLYDSD</sequence>